<protein>
    <submittedName>
        <fullName evidence="2">Uncharacterized protein</fullName>
    </submittedName>
</protein>
<evidence type="ECO:0000256" key="1">
    <source>
        <dbReference type="SAM" id="MobiDB-lite"/>
    </source>
</evidence>
<reference evidence="2 3" key="1">
    <citation type="submission" date="2015-03" db="EMBL/GenBank/DDBJ databases">
        <authorList>
            <person name="Murphy D."/>
        </authorList>
    </citation>
    <scope>NUCLEOTIDE SEQUENCE [LARGE SCALE GENOMIC DNA]</scope>
    <source>
        <strain evidence="2 3">PAP088</strain>
    </source>
</reference>
<dbReference type="EMBL" id="CSWP01000009">
    <property type="protein sequence ID" value="CPV66771.1"/>
    <property type="molecule type" value="Genomic_DNA"/>
</dbReference>
<dbReference type="AlphaFoldDB" id="A0A0U0ZRJ9"/>
<organism evidence="2 3">
    <name type="scientific">Mycobacteroides abscessus</name>
    <dbReference type="NCBI Taxonomy" id="36809"/>
    <lineage>
        <taxon>Bacteria</taxon>
        <taxon>Bacillati</taxon>
        <taxon>Actinomycetota</taxon>
        <taxon>Actinomycetes</taxon>
        <taxon>Mycobacteriales</taxon>
        <taxon>Mycobacteriaceae</taxon>
        <taxon>Mycobacteroides</taxon>
    </lineage>
</organism>
<sequence>MKGTSGEEIIVPAPWPVLTLLPRGLELSGDRAPGQDRSTVDARPASQTPLV</sequence>
<evidence type="ECO:0000313" key="3">
    <source>
        <dbReference type="Proteomes" id="UP000045782"/>
    </source>
</evidence>
<gene>
    <name evidence="2" type="ORF">ERS075579_04073</name>
</gene>
<accession>A0A0U0ZRJ9</accession>
<evidence type="ECO:0000313" key="2">
    <source>
        <dbReference type="EMBL" id="CPV66771.1"/>
    </source>
</evidence>
<feature type="region of interest" description="Disordered" evidence="1">
    <location>
        <begin position="26"/>
        <end position="51"/>
    </location>
</feature>
<proteinExistence type="predicted"/>
<name>A0A0U0ZRJ9_9MYCO</name>
<dbReference type="Proteomes" id="UP000045782">
    <property type="component" value="Unassembled WGS sequence"/>
</dbReference>